<sequence>MTSDRHQPVSCIGRLIGFLTTLALLLASALASAEQATDLVPFKANYTATMEKGIELSGTGTRSLTDQGNGVWLYRTDVKSFIANIDESLVLKWENGRVVPLRYRYKLSGLFIRDRKQSIDFDWAAGTASGEYKGKSFKLPLEEGTLDPLGYQLQLRQDIKAGERDMTYQVIDGGEYDKTHFAVLTKEPETASIDILRGTLKAEKVRKEGSKRQTLMWFDPDREFILVRLLQIEPDGKRYELHLDTAKVEG</sequence>
<reference evidence="3" key="1">
    <citation type="journal article" date="2019" name="Int. J. Syst. Evol. Microbiol.">
        <title>The Global Catalogue of Microorganisms (GCM) 10K type strain sequencing project: providing services to taxonomists for standard genome sequencing and annotation.</title>
        <authorList>
            <consortium name="The Broad Institute Genomics Platform"/>
            <consortium name="The Broad Institute Genome Sequencing Center for Infectious Disease"/>
            <person name="Wu L."/>
            <person name="Ma J."/>
        </authorList>
    </citation>
    <scope>NUCLEOTIDE SEQUENCE [LARGE SCALE GENOMIC DNA]</scope>
    <source>
        <strain evidence="3">CGMCC 4.1799</strain>
    </source>
</reference>
<dbReference type="RefSeq" id="WP_248157017.1">
    <property type="nucleotide sequence ID" value="NZ_JAKZAJ010000003.1"/>
</dbReference>
<accession>A0ABW0RF73</accession>
<comment type="caution">
    <text evidence="2">The sequence shown here is derived from an EMBL/GenBank/DDBJ whole genome shotgun (WGS) entry which is preliminary data.</text>
</comment>
<dbReference type="EMBL" id="JBHSNL010000001">
    <property type="protein sequence ID" value="MFC5543477.1"/>
    <property type="molecule type" value="Genomic_DNA"/>
</dbReference>
<feature type="signal peptide" evidence="1">
    <location>
        <begin position="1"/>
        <end position="33"/>
    </location>
</feature>
<dbReference type="Proteomes" id="UP001596055">
    <property type="component" value="Unassembled WGS sequence"/>
</dbReference>
<name>A0ABW0RF73_9GAMM</name>
<proteinExistence type="predicted"/>
<evidence type="ECO:0000313" key="2">
    <source>
        <dbReference type="EMBL" id="MFC5543477.1"/>
    </source>
</evidence>
<organism evidence="2 3">
    <name type="scientific">Marinobacter koreensis</name>
    <dbReference type="NCBI Taxonomy" id="335974"/>
    <lineage>
        <taxon>Bacteria</taxon>
        <taxon>Pseudomonadati</taxon>
        <taxon>Pseudomonadota</taxon>
        <taxon>Gammaproteobacteria</taxon>
        <taxon>Pseudomonadales</taxon>
        <taxon>Marinobacteraceae</taxon>
        <taxon>Marinobacter</taxon>
    </lineage>
</organism>
<gene>
    <name evidence="2" type="ORF">ACFPQA_00255</name>
</gene>
<evidence type="ECO:0000256" key="1">
    <source>
        <dbReference type="SAM" id="SignalP"/>
    </source>
</evidence>
<evidence type="ECO:0000313" key="3">
    <source>
        <dbReference type="Proteomes" id="UP001596055"/>
    </source>
</evidence>
<dbReference type="Pfam" id="PF11306">
    <property type="entry name" value="DUF3108"/>
    <property type="match status" value="1"/>
</dbReference>
<dbReference type="InterPro" id="IPR021457">
    <property type="entry name" value="DUF3108"/>
</dbReference>
<keyword evidence="1" id="KW-0732">Signal</keyword>
<protein>
    <submittedName>
        <fullName evidence="2">DUF3108 domain-containing protein</fullName>
    </submittedName>
</protein>
<keyword evidence="3" id="KW-1185">Reference proteome</keyword>
<feature type="chain" id="PRO_5047107513" evidence="1">
    <location>
        <begin position="34"/>
        <end position="250"/>
    </location>
</feature>